<evidence type="ECO:0000259" key="8">
    <source>
        <dbReference type="PROSITE" id="PS51562"/>
    </source>
</evidence>
<dbReference type="InterPro" id="IPR009091">
    <property type="entry name" value="RCC1/BLIP-II"/>
</dbReference>
<dbReference type="InterPro" id="IPR058923">
    <property type="entry name" value="RCC1-like_dom"/>
</dbReference>
<keyword evidence="1" id="KW-0489">Methyltransferase</keyword>
<reference evidence="10" key="1">
    <citation type="submission" date="2021-02" db="EMBL/GenBank/DDBJ databases">
        <authorList>
            <person name="Nowell W R."/>
        </authorList>
    </citation>
    <scope>NUCLEOTIDE SEQUENCE</scope>
</reference>
<dbReference type="InterPro" id="IPR029063">
    <property type="entry name" value="SAM-dependent_MTases_sf"/>
</dbReference>
<feature type="repeat" description="RCC1" evidence="6">
    <location>
        <begin position="468"/>
        <end position="536"/>
    </location>
</feature>
<dbReference type="Proteomes" id="UP000681720">
    <property type="component" value="Unassembled WGS sequence"/>
</dbReference>
<protein>
    <recommendedName>
        <fullName evidence="8">mRNA cap 0 methyltransferase domain-containing protein</fullName>
    </recommendedName>
</protein>
<dbReference type="PANTHER" id="PTHR45982:SF1">
    <property type="entry name" value="REGULATOR OF CHROMOSOME CONDENSATION"/>
    <property type="match status" value="1"/>
</dbReference>
<feature type="repeat" description="RCC1" evidence="6">
    <location>
        <begin position="538"/>
        <end position="589"/>
    </location>
</feature>
<evidence type="ECO:0000256" key="2">
    <source>
        <dbReference type="ARBA" id="ARBA00022658"/>
    </source>
</evidence>
<dbReference type="PROSITE" id="PS50012">
    <property type="entry name" value="RCC1_3"/>
    <property type="match status" value="6"/>
</dbReference>
<dbReference type="EMBL" id="CAJOBJ010002549">
    <property type="protein sequence ID" value="CAF3930169.1"/>
    <property type="molecule type" value="Genomic_DNA"/>
</dbReference>
<dbReference type="Pfam" id="PF03291">
    <property type="entry name" value="mRNA_G-N7_MeTrfase"/>
    <property type="match status" value="1"/>
</dbReference>
<dbReference type="InterPro" id="IPR051553">
    <property type="entry name" value="Ran_GTPase-activating"/>
</dbReference>
<evidence type="ECO:0000256" key="3">
    <source>
        <dbReference type="ARBA" id="ARBA00022679"/>
    </source>
</evidence>
<feature type="region of interest" description="Disordered" evidence="7">
    <location>
        <begin position="1"/>
        <end position="20"/>
    </location>
</feature>
<evidence type="ECO:0000256" key="1">
    <source>
        <dbReference type="ARBA" id="ARBA00022603"/>
    </source>
</evidence>
<dbReference type="GO" id="GO:0005085">
    <property type="term" value="F:guanyl-nucleotide exchange factor activity"/>
    <property type="evidence" value="ECO:0007669"/>
    <property type="project" value="TreeGrafter"/>
</dbReference>
<dbReference type="InterPro" id="IPR004971">
    <property type="entry name" value="mRNA_G-N7_MeTrfase_dom"/>
</dbReference>
<feature type="repeat" description="RCC1" evidence="6">
    <location>
        <begin position="641"/>
        <end position="693"/>
    </location>
</feature>
<dbReference type="Proteomes" id="UP000681967">
    <property type="component" value="Unassembled WGS sequence"/>
</dbReference>
<evidence type="ECO:0000256" key="4">
    <source>
        <dbReference type="ARBA" id="ARBA00022737"/>
    </source>
</evidence>
<evidence type="ECO:0000313" key="10">
    <source>
        <dbReference type="EMBL" id="CAF3930169.1"/>
    </source>
</evidence>
<dbReference type="SUPFAM" id="SSF53335">
    <property type="entry name" value="S-adenosyl-L-methionine-dependent methyltransferases"/>
    <property type="match status" value="1"/>
</dbReference>
<dbReference type="Gene3D" id="3.40.50.150">
    <property type="entry name" value="Vaccinia Virus protein VP39"/>
    <property type="match status" value="1"/>
</dbReference>
<dbReference type="GO" id="GO:0005737">
    <property type="term" value="C:cytoplasm"/>
    <property type="evidence" value="ECO:0007669"/>
    <property type="project" value="TreeGrafter"/>
</dbReference>
<sequence length="693" mass="77561">MANSIETDSSTSAVSHDQDARAFYNNSRSHSLGQRNESKIFHMRNFNNWIKSTLINDYLERIRNEQSERSNKIHVFDMGCGKGGDQLKWHVGRVNYVTFADLAENSVKECEQRYRERQKYCNYKANFFPLDCTEELIRDKMDASEPCFDLVSTQFVLHYSFDKLKSADRFLRNAAEFLRVGGYFIGTTVNSCELVERCRNSPGQSISNDVFSVTFDASVDLSKKSNESIPLFGAKYHFTLDKVVDCPEYLVYFPLLEKIVQQSNSKSSMTRSKRLMNTKRQTVRRKPTYLSVSLNVNTNTKGGQVLAVGENGMTQLGLKSSIDQRKNPQPVLIPEPILQIAAGPLHTVCLTNQNNIYTFGCNDEHALGRQDDNNDEDDDDHGNIDPFGEVDLSQVMNEDDEKIIQIVAGDSHTLILSNIGKVYGSSNGVYGLVCKRKMAQCPVEISLPEKIVKIASGNDFVLLLSETGQVYSCGNGETGQLGRLNRYVSEDGRRGGIERLITPAPILYNRSSIKEKKLFFEDIFTGAHHYFLKVQGQSYILAGGLNNFHQIGLSSTESIFFPVHIPSLDGYKWKKFAGGLHHTIGLTVDGKVYAMGRCHEGQLGIEGLTTHLDKPTLIPNIPKAVDIACGNHVSFIIDEKGKVYSFGTGTSLQHGHGEDDVKTPRLMSSKYMDIKKIANITVGAQHTIFLTKE</sequence>
<proteinExistence type="predicted"/>
<dbReference type="EMBL" id="CAJOBH010002370">
    <property type="protein sequence ID" value="CAF3903128.1"/>
    <property type="molecule type" value="Genomic_DNA"/>
</dbReference>
<feature type="repeat" description="RCC1" evidence="6">
    <location>
        <begin position="354"/>
        <end position="419"/>
    </location>
</feature>
<accession>A0A8S2M384</accession>
<name>A0A8S2M384_9BILA</name>
<dbReference type="CDD" id="cd02440">
    <property type="entry name" value="AdoMet_MTases"/>
    <property type="match status" value="1"/>
</dbReference>
<dbReference type="AlphaFoldDB" id="A0A8S2M384"/>
<feature type="compositionally biased region" description="Polar residues" evidence="7">
    <location>
        <begin position="1"/>
        <end position="15"/>
    </location>
</feature>
<feature type="repeat" description="RCC1" evidence="6">
    <location>
        <begin position="590"/>
        <end position="640"/>
    </location>
</feature>
<evidence type="ECO:0000313" key="9">
    <source>
        <dbReference type="EMBL" id="CAF3903128.1"/>
    </source>
</evidence>
<dbReference type="Pfam" id="PF25390">
    <property type="entry name" value="WD40_RLD"/>
    <property type="match status" value="1"/>
</dbReference>
<dbReference type="PROSITE" id="PS00626">
    <property type="entry name" value="RCC1_2"/>
    <property type="match status" value="2"/>
</dbReference>
<dbReference type="SUPFAM" id="SSF50985">
    <property type="entry name" value="RCC1/BLIP-II"/>
    <property type="match status" value="1"/>
</dbReference>
<evidence type="ECO:0000256" key="5">
    <source>
        <dbReference type="ARBA" id="ARBA00044712"/>
    </source>
</evidence>
<dbReference type="PANTHER" id="PTHR45982">
    <property type="entry name" value="REGULATOR OF CHROMOSOME CONDENSATION"/>
    <property type="match status" value="1"/>
</dbReference>
<keyword evidence="3" id="KW-0808">Transferase</keyword>
<feature type="repeat" description="RCC1" evidence="6">
    <location>
        <begin position="303"/>
        <end position="353"/>
    </location>
</feature>
<dbReference type="PRINTS" id="PR00633">
    <property type="entry name" value="RCCNDNSATION"/>
</dbReference>
<comment type="caution">
    <text evidence="10">The sequence shown here is derived from an EMBL/GenBank/DDBJ whole genome shotgun (WGS) entry which is preliminary data.</text>
</comment>
<evidence type="ECO:0000256" key="7">
    <source>
        <dbReference type="SAM" id="MobiDB-lite"/>
    </source>
</evidence>
<evidence type="ECO:0000256" key="6">
    <source>
        <dbReference type="PROSITE-ProRule" id="PRU00235"/>
    </source>
</evidence>
<dbReference type="PROSITE" id="PS51562">
    <property type="entry name" value="RNA_CAP0_MT"/>
    <property type="match status" value="1"/>
</dbReference>
<comment type="catalytic activity">
    <reaction evidence="5">
        <text>a 5'-end (5'-triphosphoguanosine)-ribonucleoside in mRNA + S-adenosyl-L-methionine = a 5'-end (N(7)-methyl 5'-triphosphoguanosine)-ribonucleoside in mRNA + S-adenosyl-L-homocysteine</text>
        <dbReference type="Rhea" id="RHEA:67008"/>
        <dbReference type="Rhea" id="RHEA-COMP:17166"/>
        <dbReference type="Rhea" id="RHEA-COMP:17167"/>
        <dbReference type="ChEBI" id="CHEBI:57856"/>
        <dbReference type="ChEBI" id="CHEBI:59789"/>
        <dbReference type="ChEBI" id="CHEBI:156461"/>
        <dbReference type="ChEBI" id="CHEBI:167617"/>
        <dbReference type="EC" id="2.1.1.56"/>
    </reaction>
</comment>
<gene>
    <name evidence="9" type="ORF">BYL167_LOCUS8574</name>
    <name evidence="10" type="ORF">GIL414_LOCUS8030</name>
</gene>
<keyword evidence="4" id="KW-0677">Repeat</keyword>
<dbReference type="Gene3D" id="2.130.10.30">
    <property type="entry name" value="Regulator of chromosome condensation 1/beta-lactamase-inhibitor protein II"/>
    <property type="match status" value="1"/>
</dbReference>
<dbReference type="InterPro" id="IPR000408">
    <property type="entry name" value="Reg_chr_condens"/>
</dbReference>
<keyword evidence="2" id="KW-0344">Guanine-nucleotide releasing factor</keyword>
<organism evidence="10 11">
    <name type="scientific">Rotaria magnacalcarata</name>
    <dbReference type="NCBI Taxonomy" id="392030"/>
    <lineage>
        <taxon>Eukaryota</taxon>
        <taxon>Metazoa</taxon>
        <taxon>Spiralia</taxon>
        <taxon>Gnathifera</taxon>
        <taxon>Rotifera</taxon>
        <taxon>Eurotatoria</taxon>
        <taxon>Bdelloidea</taxon>
        <taxon>Philodinida</taxon>
        <taxon>Philodinidae</taxon>
        <taxon>Rotaria</taxon>
    </lineage>
</organism>
<evidence type="ECO:0000313" key="11">
    <source>
        <dbReference type="Proteomes" id="UP000681720"/>
    </source>
</evidence>
<dbReference type="GO" id="GO:0004482">
    <property type="term" value="F:mRNA 5'-cap (guanine-N7-)-methyltransferase activity"/>
    <property type="evidence" value="ECO:0007669"/>
    <property type="project" value="UniProtKB-EC"/>
</dbReference>
<feature type="domain" description="MRNA cap 0 methyltransferase" evidence="8">
    <location>
        <begin position="38"/>
        <end position="327"/>
    </location>
</feature>